<dbReference type="Gene3D" id="3.30.420.270">
    <property type="match status" value="1"/>
</dbReference>
<organism evidence="9 10">
    <name type="scientific">Parasutterella muris</name>
    <dbReference type="NCBI Taxonomy" id="2565572"/>
    <lineage>
        <taxon>Bacteria</taxon>
        <taxon>Pseudomonadati</taxon>
        <taxon>Pseudomonadota</taxon>
        <taxon>Betaproteobacteria</taxon>
        <taxon>Burkholderiales</taxon>
        <taxon>Sutterellaceae</taxon>
        <taxon>Parasutterella</taxon>
    </lineage>
</organism>
<evidence type="ECO:0000256" key="6">
    <source>
        <dbReference type="ARBA" id="ARBA00023136"/>
    </source>
</evidence>
<name>A0A6L6YKS1_9BURK</name>
<dbReference type="EMBL" id="WSRP01000029">
    <property type="protein sequence ID" value="MVX57393.1"/>
    <property type="molecule type" value="Genomic_DNA"/>
</dbReference>
<evidence type="ECO:0000256" key="4">
    <source>
        <dbReference type="ARBA" id="ARBA00022692"/>
    </source>
</evidence>
<dbReference type="GO" id="GO:0022857">
    <property type="term" value="F:transmembrane transporter activity"/>
    <property type="evidence" value="ECO:0007669"/>
    <property type="project" value="InterPro"/>
</dbReference>
<keyword evidence="10" id="KW-1185">Reference proteome</keyword>
<feature type="transmembrane region" description="Helical" evidence="8">
    <location>
        <begin position="16"/>
        <end position="37"/>
    </location>
</feature>
<sequence>MPRNGSRRRLLAEMNVVPYIDVMLVLVVILMVAAPYVNPSMVDLPTVNKAAKQPDKVVEVIVAPDGQLSIRDSAKKVVPVDFPQLVSTVESLRADGANVPVVIAADKTVAYEKVIDVMRNLQKANITRIGLSLKLEGSGAK</sequence>
<dbReference type="AlphaFoldDB" id="A0A6L6YKS1"/>
<dbReference type="OrthoDB" id="9798629at2"/>
<dbReference type="GO" id="GO:0005886">
    <property type="term" value="C:plasma membrane"/>
    <property type="evidence" value="ECO:0007669"/>
    <property type="project" value="UniProtKB-SubCell"/>
</dbReference>
<reference evidence="9 10" key="1">
    <citation type="submission" date="2019-12" db="EMBL/GenBank/DDBJ databases">
        <title>Microbes associate with the intestines of laboratory mice.</title>
        <authorList>
            <person name="Navarre W."/>
            <person name="Wong E."/>
        </authorList>
    </citation>
    <scope>NUCLEOTIDE SEQUENCE [LARGE SCALE GENOMIC DNA]</scope>
    <source>
        <strain evidence="9 10">NM82_D38</strain>
    </source>
</reference>
<dbReference type="InterPro" id="IPR003400">
    <property type="entry name" value="ExbD"/>
</dbReference>
<comment type="caution">
    <text evidence="9">The sequence shown here is derived from an EMBL/GenBank/DDBJ whole genome shotgun (WGS) entry which is preliminary data.</text>
</comment>
<comment type="subcellular location">
    <subcellularLocation>
        <location evidence="1">Cell membrane</location>
        <topology evidence="1">Single-pass membrane protein</topology>
    </subcellularLocation>
    <subcellularLocation>
        <location evidence="7">Cell membrane</location>
        <topology evidence="7">Single-pass type II membrane protein</topology>
    </subcellularLocation>
</comment>
<evidence type="ECO:0000256" key="3">
    <source>
        <dbReference type="ARBA" id="ARBA00022475"/>
    </source>
</evidence>
<keyword evidence="5 8" id="KW-1133">Transmembrane helix</keyword>
<dbReference type="PANTHER" id="PTHR30558">
    <property type="entry name" value="EXBD MEMBRANE COMPONENT OF PMF-DRIVEN MACROMOLECULE IMPORT SYSTEM"/>
    <property type="match status" value="1"/>
</dbReference>
<keyword evidence="3" id="KW-1003">Cell membrane</keyword>
<evidence type="ECO:0000313" key="10">
    <source>
        <dbReference type="Proteomes" id="UP000472580"/>
    </source>
</evidence>
<dbReference type="Pfam" id="PF02472">
    <property type="entry name" value="ExbD"/>
    <property type="match status" value="1"/>
</dbReference>
<dbReference type="Proteomes" id="UP000472580">
    <property type="component" value="Unassembled WGS sequence"/>
</dbReference>
<evidence type="ECO:0000256" key="5">
    <source>
        <dbReference type="ARBA" id="ARBA00022989"/>
    </source>
</evidence>
<gene>
    <name evidence="9" type="ORF">E5987_09310</name>
</gene>
<evidence type="ECO:0000256" key="2">
    <source>
        <dbReference type="ARBA" id="ARBA00005811"/>
    </source>
</evidence>
<evidence type="ECO:0000256" key="1">
    <source>
        <dbReference type="ARBA" id="ARBA00004162"/>
    </source>
</evidence>
<proteinExistence type="inferred from homology"/>
<keyword evidence="6 8" id="KW-0472">Membrane</keyword>
<dbReference type="GO" id="GO:0015031">
    <property type="term" value="P:protein transport"/>
    <property type="evidence" value="ECO:0007669"/>
    <property type="project" value="UniProtKB-KW"/>
</dbReference>
<evidence type="ECO:0000313" key="9">
    <source>
        <dbReference type="EMBL" id="MVX57393.1"/>
    </source>
</evidence>
<keyword evidence="4 7" id="KW-0812">Transmembrane</keyword>
<protein>
    <submittedName>
        <fullName evidence="9">Protein TolR</fullName>
    </submittedName>
</protein>
<comment type="similarity">
    <text evidence="2 7">Belongs to the ExbD/TolR family.</text>
</comment>
<dbReference type="RefSeq" id="WP_160335816.1">
    <property type="nucleotide sequence ID" value="NZ_CALPCR010000025.1"/>
</dbReference>
<evidence type="ECO:0000256" key="7">
    <source>
        <dbReference type="RuleBase" id="RU003879"/>
    </source>
</evidence>
<dbReference type="PANTHER" id="PTHR30558:SF7">
    <property type="entry name" value="TOL-PAL SYSTEM PROTEIN TOLR"/>
    <property type="match status" value="1"/>
</dbReference>
<accession>A0A6L6YKS1</accession>
<keyword evidence="7" id="KW-0813">Transport</keyword>
<evidence type="ECO:0000256" key="8">
    <source>
        <dbReference type="SAM" id="Phobius"/>
    </source>
</evidence>
<keyword evidence="7" id="KW-0653">Protein transport</keyword>